<name>A0A3S5CMB2_9PLAT</name>
<proteinExistence type="predicted"/>
<feature type="region of interest" description="Disordered" evidence="1">
    <location>
        <begin position="345"/>
        <end position="369"/>
    </location>
</feature>
<keyword evidence="3" id="KW-1185">Reference proteome</keyword>
<feature type="compositionally biased region" description="Low complexity" evidence="1">
    <location>
        <begin position="26"/>
        <end position="42"/>
    </location>
</feature>
<feature type="region of interest" description="Disordered" evidence="1">
    <location>
        <begin position="1"/>
        <end position="47"/>
    </location>
</feature>
<feature type="region of interest" description="Disordered" evidence="1">
    <location>
        <begin position="62"/>
        <end position="88"/>
    </location>
</feature>
<reference evidence="2" key="1">
    <citation type="submission" date="2018-11" db="EMBL/GenBank/DDBJ databases">
        <authorList>
            <consortium name="Pathogen Informatics"/>
        </authorList>
    </citation>
    <scope>NUCLEOTIDE SEQUENCE</scope>
</reference>
<dbReference type="EMBL" id="CAAALY010244440">
    <property type="protein sequence ID" value="VEL32634.1"/>
    <property type="molecule type" value="Genomic_DNA"/>
</dbReference>
<evidence type="ECO:0000313" key="2">
    <source>
        <dbReference type="EMBL" id="VEL32634.1"/>
    </source>
</evidence>
<dbReference type="Proteomes" id="UP000784294">
    <property type="component" value="Unassembled WGS sequence"/>
</dbReference>
<accession>A0A3S5CMB2</accession>
<feature type="compositionally biased region" description="Polar residues" evidence="1">
    <location>
        <begin position="1"/>
        <end position="16"/>
    </location>
</feature>
<protein>
    <submittedName>
        <fullName evidence="2">Uncharacterized protein</fullName>
    </submittedName>
</protein>
<sequence length="369" mass="38274">MNNAVSASTRITQLQRQDPGASVLQTTPIPTSTSSLSGPASSNCLNQRPSASTVSAAILGQSNSLSSGISPPGPSGNRSEPCSGEPGSAGLIFQQSLQAAWQDLVSGPSISAPCSGPNSSSSCNSRNPLVLDLLCQRLGQTVQSTVDGAAKPSHNLVGLSPTHSFLPSSGNVSYSCSSVHSQSHPSISPAITTSSLLAALQQQTQQQQQKRPIVKNRQIGQRTEIQQTIDGLANSSGTISTPTVPPGFAATSASLAAQREAERRILAQQQQRDHRAMNFNSVHRLDESSSLSLAHFQQLLAHRQAQQAGANATGSMSPTLVATAKASVAAAELERFRLLERGSTSWAVLNGPPPPPGLAGPNQSRTETG</sequence>
<comment type="caution">
    <text evidence="2">The sequence shown here is derived from an EMBL/GenBank/DDBJ whole genome shotgun (WGS) entry which is preliminary data.</text>
</comment>
<gene>
    <name evidence="2" type="ORF">PXEA_LOCUS26074</name>
</gene>
<organism evidence="2 3">
    <name type="scientific">Protopolystoma xenopodis</name>
    <dbReference type="NCBI Taxonomy" id="117903"/>
    <lineage>
        <taxon>Eukaryota</taxon>
        <taxon>Metazoa</taxon>
        <taxon>Spiralia</taxon>
        <taxon>Lophotrochozoa</taxon>
        <taxon>Platyhelminthes</taxon>
        <taxon>Monogenea</taxon>
        <taxon>Polyopisthocotylea</taxon>
        <taxon>Polystomatidea</taxon>
        <taxon>Polystomatidae</taxon>
        <taxon>Protopolystoma</taxon>
    </lineage>
</organism>
<evidence type="ECO:0000256" key="1">
    <source>
        <dbReference type="SAM" id="MobiDB-lite"/>
    </source>
</evidence>
<dbReference type="AlphaFoldDB" id="A0A3S5CMB2"/>
<evidence type="ECO:0000313" key="3">
    <source>
        <dbReference type="Proteomes" id="UP000784294"/>
    </source>
</evidence>